<sequence>MTLNRRRFLQTAGTLAGAAILARPERVLAGADATLTVALESVPNQLDPLRYQTNPGYRVMANMYDTLLRVDYAADGALRPGLAENWTRVDAQTIDLVLRQGVKFHDGNTMTAEDVIFSLSEVRLADPDSPGFGTAQQFLSTISGAAKIDDQTVRVTSSVPDPALEKRLSTWGSQIIPKAAFEAAGWDGFAQAPIGTGPFRFKALSPEAVTLVTHAEYWDGAPGAAGLVFRSVPELSSRIAGLQAGEFDVIADVPPDQFSAVAGSDDLSITGGPISSIRVVKFDTRNETLKDARVRRALGLAIDRQAIVDALWQGLVDVPNGHQLKSYGELYFADHPAYVYDPEQAKSLLREAGYDGTPIPYRIRTNAYGPELATAQILVSMWEAVGLKIDLQIKENFAQMLEFPGTGMRNGVDPVLVNEPLFGIWRSYNESEREVWSNEAFYEAGHIFESSMDLPTRQTALRKMLDIFDADPPAVILHNMGLFYGKRKALGWTPIPNVYMDFRGVVA</sequence>
<evidence type="ECO:0000313" key="5">
    <source>
        <dbReference type="EMBL" id="AJE45760.1"/>
    </source>
</evidence>
<comment type="similarity">
    <text evidence="2">Belongs to the bacterial solute-binding protein 5 family.</text>
</comment>
<name>A0A0B5DXE1_9RHOB</name>
<reference evidence="5 6" key="1">
    <citation type="journal article" date="2014" name="Int. J. Syst. Evol. Microbiol.">
        <title>Celeribacter indicus sp. nov., a polycyclic aromatic hydrocarbon-degrading bacterium from deep-sea sediment and reclassification of Huaishuia halophila as Celeribacter halophilus comb. nov.</title>
        <authorList>
            <person name="Lai Q."/>
            <person name="Cao J."/>
            <person name="Yuan J."/>
            <person name="Li F."/>
            <person name="Shao Z."/>
        </authorList>
    </citation>
    <scope>NUCLEOTIDE SEQUENCE [LARGE SCALE GENOMIC DNA]</scope>
    <source>
        <strain evidence="5">P73</strain>
    </source>
</reference>
<proteinExistence type="inferred from homology"/>
<gene>
    <name evidence="5" type="ORF">P73_1045</name>
</gene>
<dbReference type="GO" id="GO:1904680">
    <property type="term" value="F:peptide transmembrane transporter activity"/>
    <property type="evidence" value="ECO:0007669"/>
    <property type="project" value="TreeGrafter"/>
</dbReference>
<dbReference type="PANTHER" id="PTHR30290">
    <property type="entry name" value="PERIPLASMIC BINDING COMPONENT OF ABC TRANSPORTER"/>
    <property type="match status" value="1"/>
</dbReference>
<evidence type="ECO:0000256" key="3">
    <source>
        <dbReference type="ARBA" id="ARBA00022729"/>
    </source>
</evidence>
<evidence type="ECO:0000256" key="2">
    <source>
        <dbReference type="ARBA" id="ARBA00005695"/>
    </source>
</evidence>
<dbReference type="InterPro" id="IPR030678">
    <property type="entry name" value="Peptide/Ni-bd"/>
</dbReference>
<dbReference type="RefSeq" id="WP_043868773.1">
    <property type="nucleotide sequence ID" value="NZ_CP004393.1"/>
</dbReference>
<dbReference type="PROSITE" id="PS51318">
    <property type="entry name" value="TAT"/>
    <property type="match status" value="1"/>
</dbReference>
<dbReference type="SUPFAM" id="SSF53850">
    <property type="entry name" value="Periplasmic binding protein-like II"/>
    <property type="match status" value="1"/>
</dbReference>
<organism evidence="5 6">
    <name type="scientific">Celeribacter indicus</name>
    <dbReference type="NCBI Taxonomy" id="1208324"/>
    <lineage>
        <taxon>Bacteria</taxon>
        <taxon>Pseudomonadati</taxon>
        <taxon>Pseudomonadota</taxon>
        <taxon>Alphaproteobacteria</taxon>
        <taxon>Rhodobacterales</taxon>
        <taxon>Roseobacteraceae</taxon>
        <taxon>Celeribacter</taxon>
    </lineage>
</organism>
<dbReference type="InterPro" id="IPR000914">
    <property type="entry name" value="SBP_5_dom"/>
</dbReference>
<dbReference type="InterPro" id="IPR006311">
    <property type="entry name" value="TAT_signal"/>
</dbReference>
<evidence type="ECO:0000313" key="6">
    <source>
        <dbReference type="Proteomes" id="UP000031521"/>
    </source>
</evidence>
<accession>A0A0B5DXE1</accession>
<evidence type="ECO:0000256" key="1">
    <source>
        <dbReference type="ARBA" id="ARBA00004418"/>
    </source>
</evidence>
<dbReference type="GO" id="GO:0043190">
    <property type="term" value="C:ATP-binding cassette (ABC) transporter complex"/>
    <property type="evidence" value="ECO:0007669"/>
    <property type="project" value="InterPro"/>
</dbReference>
<dbReference type="GO" id="GO:0015833">
    <property type="term" value="P:peptide transport"/>
    <property type="evidence" value="ECO:0007669"/>
    <property type="project" value="TreeGrafter"/>
</dbReference>
<feature type="domain" description="Solute-binding protein family 5" evidence="4">
    <location>
        <begin position="78"/>
        <end position="398"/>
    </location>
</feature>
<dbReference type="KEGG" id="cid:P73_1045"/>
<dbReference type="InterPro" id="IPR039424">
    <property type="entry name" value="SBP_5"/>
</dbReference>
<dbReference type="HOGENOM" id="CLU_017028_7_4_5"/>
<dbReference type="PIRSF" id="PIRSF002741">
    <property type="entry name" value="MppA"/>
    <property type="match status" value="1"/>
</dbReference>
<dbReference type="EMBL" id="CP004393">
    <property type="protein sequence ID" value="AJE45760.1"/>
    <property type="molecule type" value="Genomic_DNA"/>
</dbReference>
<dbReference type="OrthoDB" id="9803988at2"/>
<comment type="subcellular location">
    <subcellularLocation>
        <location evidence="1">Periplasm</location>
    </subcellularLocation>
</comment>
<dbReference type="AlphaFoldDB" id="A0A0B5DXE1"/>
<keyword evidence="3" id="KW-0732">Signal</keyword>
<keyword evidence="6" id="KW-1185">Reference proteome</keyword>
<dbReference type="PANTHER" id="PTHR30290:SF38">
    <property type="entry name" value="D,D-DIPEPTIDE-BINDING PERIPLASMIC PROTEIN DDPA-RELATED"/>
    <property type="match status" value="1"/>
</dbReference>
<dbReference type="Pfam" id="PF00496">
    <property type="entry name" value="SBP_bac_5"/>
    <property type="match status" value="1"/>
</dbReference>
<protein>
    <submittedName>
        <fullName evidence="5">Oligopeptide ABC transporter oligopeptide-binding protein</fullName>
    </submittedName>
</protein>
<dbReference type="Gene3D" id="3.10.105.10">
    <property type="entry name" value="Dipeptide-binding Protein, Domain 3"/>
    <property type="match status" value="1"/>
</dbReference>
<dbReference type="Proteomes" id="UP000031521">
    <property type="component" value="Chromosome"/>
</dbReference>
<evidence type="ECO:0000259" key="4">
    <source>
        <dbReference type="Pfam" id="PF00496"/>
    </source>
</evidence>
<dbReference type="Gene3D" id="3.90.76.10">
    <property type="entry name" value="Dipeptide-binding Protein, Domain 1"/>
    <property type="match status" value="1"/>
</dbReference>
<dbReference type="Gene3D" id="3.40.190.10">
    <property type="entry name" value="Periplasmic binding protein-like II"/>
    <property type="match status" value="1"/>
</dbReference>
<dbReference type="STRING" id="1208324.P73_1045"/>
<dbReference type="GO" id="GO:0030288">
    <property type="term" value="C:outer membrane-bounded periplasmic space"/>
    <property type="evidence" value="ECO:0007669"/>
    <property type="project" value="UniProtKB-ARBA"/>
</dbReference>